<evidence type="ECO:0000313" key="19">
    <source>
        <dbReference type="EMBL" id="AVP25656.1"/>
    </source>
</evidence>
<feature type="transmembrane region" description="Helical" evidence="16">
    <location>
        <begin position="306"/>
        <end position="328"/>
    </location>
</feature>
<evidence type="ECO:0000256" key="6">
    <source>
        <dbReference type="ARBA" id="ARBA00022660"/>
    </source>
</evidence>
<dbReference type="InterPro" id="IPR000260">
    <property type="entry name" value="NADH4_N"/>
</dbReference>
<feature type="transmembrane region" description="Helical" evidence="16">
    <location>
        <begin position="281"/>
        <end position="300"/>
    </location>
</feature>
<evidence type="ECO:0000256" key="1">
    <source>
        <dbReference type="ARBA" id="ARBA00004225"/>
    </source>
</evidence>
<reference evidence="19" key="1">
    <citation type="journal article" date="2018" name="Mol. Phylogenet. Evol.">
        <title>A large-scale phylogeny of Microhylidae inferred from a combined dataset of 121 genes and 427 taxa.</title>
        <authorList>
            <person name="Tu N."/>
            <person name="Yang M."/>
            <person name="Liang D."/>
            <person name="Zhang P."/>
        </authorList>
    </citation>
    <scope>NUCLEOTIDE SEQUENCE</scope>
</reference>
<dbReference type="AlphaFoldDB" id="A0A343VTE1"/>
<feature type="transmembrane region" description="Helical" evidence="16">
    <location>
        <begin position="21"/>
        <end position="44"/>
    </location>
</feature>
<protein>
    <recommendedName>
        <fullName evidence="4 16">NADH-ubiquinone oxidoreductase chain 4</fullName>
        <ecNumber evidence="3 16">7.1.1.2</ecNumber>
    </recommendedName>
</protein>
<dbReference type="GO" id="GO:0048039">
    <property type="term" value="F:ubiquinone binding"/>
    <property type="evidence" value="ECO:0007669"/>
    <property type="project" value="TreeGrafter"/>
</dbReference>
<dbReference type="InterPro" id="IPR010227">
    <property type="entry name" value="NADH_Q_OxRdtase_chainM/4"/>
</dbReference>
<evidence type="ECO:0000256" key="7">
    <source>
        <dbReference type="ARBA" id="ARBA00022692"/>
    </source>
</evidence>
<dbReference type="InterPro" id="IPR003918">
    <property type="entry name" value="NADH_UbQ_OxRdtase"/>
</dbReference>
<evidence type="ECO:0000256" key="14">
    <source>
        <dbReference type="ARBA" id="ARBA00023136"/>
    </source>
</evidence>
<feature type="transmembrane region" description="Helical" evidence="16">
    <location>
        <begin position="190"/>
        <end position="213"/>
    </location>
</feature>
<keyword evidence="6 16" id="KW-0679">Respiratory chain</keyword>
<comment type="subcellular location">
    <subcellularLocation>
        <location evidence="1 16">Mitochondrion membrane</location>
        <topology evidence="1 16">Multi-pass membrane protein</topology>
    </subcellularLocation>
</comment>
<evidence type="ECO:0000256" key="10">
    <source>
        <dbReference type="ARBA" id="ARBA00022989"/>
    </source>
</evidence>
<organism evidence="19">
    <name type="scientific">Elachistocleis ovalis</name>
    <name type="common">common oval frog</name>
    <dbReference type="NCBI Taxonomy" id="367647"/>
    <lineage>
        <taxon>Eukaryota</taxon>
        <taxon>Metazoa</taxon>
        <taxon>Chordata</taxon>
        <taxon>Craniata</taxon>
        <taxon>Vertebrata</taxon>
        <taxon>Euteleostomi</taxon>
        <taxon>Amphibia</taxon>
        <taxon>Batrachia</taxon>
        <taxon>Anura</taxon>
        <taxon>Neobatrachia</taxon>
        <taxon>Microhyloidea</taxon>
        <taxon>Microhylidae</taxon>
        <taxon>Gastrophryninae</taxon>
        <taxon>Elachistocleis</taxon>
    </lineage>
</organism>
<keyword evidence="11 16" id="KW-0520">NAD</keyword>
<keyword evidence="13 16" id="KW-0496">Mitochondrion</keyword>
<dbReference type="PANTHER" id="PTHR43507">
    <property type="entry name" value="NADH-UBIQUINONE OXIDOREDUCTASE CHAIN 4"/>
    <property type="match status" value="1"/>
</dbReference>
<dbReference type="GO" id="GO:0031966">
    <property type="term" value="C:mitochondrial membrane"/>
    <property type="evidence" value="ECO:0007669"/>
    <property type="project" value="UniProtKB-SubCell"/>
</dbReference>
<feature type="domain" description="NADH:quinone oxidoreductase/Mrp antiporter transmembrane" evidence="17">
    <location>
        <begin position="110"/>
        <end position="395"/>
    </location>
</feature>
<evidence type="ECO:0000259" key="17">
    <source>
        <dbReference type="Pfam" id="PF00361"/>
    </source>
</evidence>
<evidence type="ECO:0000256" key="5">
    <source>
        <dbReference type="ARBA" id="ARBA00022448"/>
    </source>
</evidence>
<dbReference type="Pfam" id="PF00361">
    <property type="entry name" value="Proton_antipo_M"/>
    <property type="match status" value="1"/>
</dbReference>
<evidence type="ECO:0000256" key="15">
    <source>
        <dbReference type="ARBA" id="ARBA00049551"/>
    </source>
</evidence>
<evidence type="ECO:0000256" key="3">
    <source>
        <dbReference type="ARBA" id="ARBA00012944"/>
    </source>
</evidence>
<keyword evidence="12 16" id="KW-0830">Ubiquinone</keyword>
<evidence type="ECO:0000256" key="11">
    <source>
        <dbReference type="ARBA" id="ARBA00023027"/>
    </source>
</evidence>
<dbReference type="NCBIfam" id="TIGR01972">
    <property type="entry name" value="NDH_I_M"/>
    <property type="match status" value="1"/>
</dbReference>
<dbReference type="Pfam" id="PF01059">
    <property type="entry name" value="Oxidored_q5_N"/>
    <property type="match status" value="1"/>
</dbReference>
<keyword evidence="8" id="KW-1278">Translocase</keyword>
<keyword evidence="7 16" id="KW-0812">Transmembrane</keyword>
<geneLocation type="mitochondrion" evidence="19"/>
<dbReference type="GO" id="GO:0008137">
    <property type="term" value="F:NADH dehydrogenase (ubiquinone) activity"/>
    <property type="evidence" value="ECO:0007669"/>
    <property type="project" value="UniProtKB-UniRule"/>
</dbReference>
<feature type="transmembrane region" description="Helical" evidence="16">
    <location>
        <begin position="252"/>
        <end position="274"/>
    </location>
</feature>
<feature type="transmembrane region" description="Helical" evidence="16">
    <location>
        <begin position="90"/>
        <end position="108"/>
    </location>
</feature>
<evidence type="ECO:0000256" key="2">
    <source>
        <dbReference type="ARBA" id="ARBA00009025"/>
    </source>
</evidence>
<feature type="transmembrane region" description="Helical" evidence="16">
    <location>
        <begin position="220"/>
        <end position="240"/>
    </location>
</feature>
<evidence type="ECO:0000259" key="18">
    <source>
        <dbReference type="Pfam" id="PF01059"/>
    </source>
</evidence>
<feature type="transmembrane region" description="Helical" evidence="16">
    <location>
        <begin position="340"/>
        <end position="362"/>
    </location>
</feature>
<feature type="domain" description="NADH:ubiquinone oxidoreductase chain 4 N-terminal" evidence="18">
    <location>
        <begin position="1"/>
        <end position="106"/>
    </location>
</feature>
<proteinExistence type="inferred from homology"/>
<dbReference type="GO" id="GO:0042773">
    <property type="term" value="P:ATP synthesis coupled electron transport"/>
    <property type="evidence" value="ECO:0007669"/>
    <property type="project" value="InterPro"/>
</dbReference>
<keyword evidence="14 16" id="KW-0472">Membrane</keyword>
<dbReference type="InterPro" id="IPR001750">
    <property type="entry name" value="ND/Mrp_TM"/>
</dbReference>
<accession>A0A343VTE1</accession>
<dbReference type="GO" id="GO:0015990">
    <property type="term" value="P:electron transport coupled proton transport"/>
    <property type="evidence" value="ECO:0007669"/>
    <property type="project" value="TreeGrafter"/>
</dbReference>
<feature type="transmembrane region" description="Helical" evidence="16">
    <location>
        <begin position="147"/>
        <end position="170"/>
    </location>
</feature>
<feature type="transmembrane region" description="Helical" evidence="16">
    <location>
        <begin position="114"/>
        <end position="135"/>
    </location>
</feature>
<keyword evidence="5 16" id="KW-0813">Transport</keyword>
<comment type="catalytic activity">
    <reaction evidence="15 16">
        <text>a ubiquinone + NADH + 5 H(+)(in) = a ubiquinol + NAD(+) + 4 H(+)(out)</text>
        <dbReference type="Rhea" id="RHEA:29091"/>
        <dbReference type="Rhea" id="RHEA-COMP:9565"/>
        <dbReference type="Rhea" id="RHEA-COMP:9566"/>
        <dbReference type="ChEBI" id="CHEBI:15378"/>
        <dbReference type="ChEBI" id="CHEBI:16389"/>
        <dbReference type="ChEBI" id="CHEBI:17976"/>
        <dbReference type="ChEBI" id="CHEBI:57540"/>
        <dbReference type="ChEBI" id="CHEBI:57945"/>
        <dbReference type="EC" id="7.1.1.2"/>
    </reaction>
</comment>
<feature type="transmembrane region" description="Helical" evidence="16">
    <location>
        <begin position="389"/>
        <end position="411"/>
    </location>
</feature>
<evidence type="ECO:0000256" key="4">
    <source>
        <dbReference type="ARBA" id="ARBA00021006"/>
    </source>
</evidence>
<name>A0A343VTE1_9NEOB</name>
<feature type="transmembrane region" description="Helical" evidence="16">
    <location>
        <begin position="59"/>
        <end position="78"/>
    </location>
</feature>
<sequence length="453" mass="50698">MLTIILAWSSIFVTTLFAPKNLLWTLSTSQGFTISFFSISWFFLLDFNSSTPYFLIDHLSAPLAVLTCWLFPLTLLASQSKLSKEPTPRQRMYIANATFLQLSTLLAFTASDLMMFFIFFEASLIPTMIIITRWGSQERRLEAGIYLAFYTMVGAVPLLLFLLNFYSYLGSLSPFLLHTTIQPQNTNLPTMFWAACNLAFLVKMPMYCLHLWLPKAHVEAPIAGSMVLAGTLLKLGGYGIMRMSLLLPEYSITGSSFFMFIAILGILATASLCLRQTDLKSLIAMSSVSHMNLVIAAAIIHTPWSYSGAMAMMIAHGLTSSALFCLANTAYERTNSRTMILLRGATLIFPLAGAWWLAILLFNMALPPSINFAGELLIMASIYNWSPKAFIIIALNLILTTAYTLYTLWSTQRGPLPTHMKTLFPFQIREHALLFLHIIPALLFVLNPELIFC</sequence>
<dbReference type="PANTHER" id="PTHR43507:SF20">
    <property type="entry name" value="NADH-UBIQUINONE OXIDOREDUCTASE CHAIN 4"/>
    <property type="match status" value="1"/>
</dbReference>
<gene>
    <name evidence="19" type="primary">ND4</name>
</gene>
<dbReference type="EMBL" id="MG020775">
    <property type="protein sequence ID" value="AVP25656.1"/>
    <property type="molecule type" value="Genomic_DNA"/>
</dbReference>
<keyword evidence="9 16" id="KW-0249">Electron transport</keyword>
<dbReference type="GO" id="GO:0003954">
    <property type="term" value="F:NADH dehydrogenase activity"/>
    <property type="evidence" value="ECO:0007669"/>
    <property type="project" value="TreeGrafter"/>
</dbReference>
<evidence type="ECO:0000256" key="9">
    <source>
        <dbReference type="ARBA" id="ARBA00022982"/>
    </source>
</evidence>
<comment type="function">
    <text evidence="16">Core subunit of the mitochondrial membrane respiratory chain NADH dehydrogenase (Complex I) which catalyzes electron transfer from NADH through the respiratory chain, using ubiquinone as an electron acceptor. Essential for the catalytic activity and assembly of complex I.</text>
</comment>
<dbReference type="PRINTS" id="PR01437">
    <property type="entry name" value="NUOXDRDTASE4"/>
</dbReference>
<evidence type="ECO:0000256" key="8">
    <source>
        <dbReference type="ARBA" id="ARBA00022967"/>
    </source>
</evidence>
<comment type="similarity">
    <text evidence="2 16">Belongs to the complex I subunit 4 family.</text>
</comment>
<dbReference type="EC" id="7.1.1.2" evidence="3 16"/>
<evidence type="ECO:0000256" key="13">
    <source>
        <dbReference type="ARBA" id="ARBA00023128"/>
    </source>
</evidence>
<evidence type="ECO:0000256" key="16">
    <source>
        <dbReference type="RuleBase" id="RU003297"/>
    </source>
</evidence>
<evidence type="ECO:0000256" key="12">
    <source>
        <dbReference type="ARBA" id="ARBA00023075"/>
    </source>
</evidence>
<keyword evidence="10 16" id="KW-1133">Transmembrane helix</keyword>
<feature type="transmembrane region" description="Helical" evidence="16">
    <location>
        <begin position="432"/>
        <end position="452"/>
    </location>
</feature>